<evidence type="ECO:0000313" key="4">
    <source>
        <dbReference type="EMBL" id="VVD77129.1"/>
    </source>
</evidence>
<dbReference type="EMBL" id="CABPRV010000002">
    <property type="protein sequence ID" value="VVD77129.1"/>
    <property type="molecule type" value="Genomic_DNA"/>
</dbReference>
<dbReference type="InterPro" id="IPR036736">
    <property type="entry name" value="ACP-like_sf"/>
</dbReference>
<accession>A0ABY6VQS0</accession>
<name>A0ABY6VQS0_9BURK</name>
<dbReference type="InterPro" id="IPR020806">
    <property type="entry name" value="PKS_PP-bd"/>
</dbReference>
<organism evidence="4 5">
    <name type="scientific">Pandoraea capi</name>
    <dbReference type="NCBI Taxonomy" id="2508286"/>
    <lineage>
        <taxon>Bacteria</taxon>
        <taxon>Pseudomonadati</taxon>
        <taxon>Pseudomonadota</taxon>
        <taxon>Betaproteobacteria</taxon>
        <taxon>Burkholderiales</taxon>
        <taxon>Burkholderiaceae</taxon>
        <taxon>Pandoraea</taxon>
    </lineage>
</organism>
<dbReference type="InterPro" id="IPR009081">
    <property type="entry name" value="PP-bd_ACP"/>
</dbReference>
<keyword evidence="2" id="KW-0597">Phosphoprotein</keyword>
<dbReference type="PROSITE" id="PS50075">
    <property type="entry name" value="CARRIER"/>
    <property type="match status" value="1"/>
</dbReference>
<evidence type="ECO:0000256" key="2">
    <source>
        <dbReference type="ARBA" id="ARBA00022553"/>
    </source>
</evidence>
<keyword evidence="5" id="KW-1185">Reference proteome</keyword>
<dbReference type="SUPFAM" id="SSF47336">
    <property type="entry name" value="ACP-like"/>
    <property type="match status" value="1"/>
</dbReference>
<dbReference type="Pfam" id="PF00550">
    <property type="entry name" value="PP-binding"/>
    <property type="match status" value="1"/>
</dbReference>
<dbReference type="RefSeq" id="WP_150720175.1">
    <property type="nucleotide sequence ID" value="NZ_CABPRV010000002.1"/>
</dbReference>
<proteinExistence type="predicted"/>
<gene>
    <name evidence="4" type="ORF">PCA20602_00916</name>
</gene>
<dbReference type="Proteomes" id="UP000366065">
    <property type="component" value="Unassembled WGS sequence"/>
</dbReference>
<reference evidence="4 5" key="1">
    <citation type="submission" date="2019-08" db="EMBL/GenBank/DDBJ databases">
        <authorList>
            <person name="Peeters C."/>
        </authorList>
    </citation>
    <scope>NUCLEOTIDE SEQUENCE [LARGE SCALE GENOMIC DNA]</scope>
    <source>
        <strain evidence="4 5">LMG 20602</strain>
    </source>
</reference>
<protein>
    <submittedName>
        <fullName evidence="4">Peptide synthetase</fullName>
    </submittedName>
</protein>
<dbReference type="PANTHER" id="PTHR44845">
    <property type="entry name" value="CARRIER DOMAIN-CONTAINING PROTEIN"/>
    <property type="match status" value="1"/>
</dbReference>
<comment type="caution">
    <text evidence="4">The sequence shown here is derived from an EMBL/GenBank/DDBJ whole genome shotgun (WGS) entry which is preliminary data.</text>
</comment>
<keyword evidence="1" id="KW-0596">Phosphopantetheine</keyword>
<evidence type="ECO:0000256" key="1">
    <source>
        <dbReference type="ARBA" id="ARBA00022450"/>
    </source>
</evidence>
<feature type="domain" description="Carrier" evidence="3">
    <location>
        <begin position="10"/>
        <end position="85"/>
    </location>
</feature>
<sequence length="87" mass="9802">MNHLADPVSTVSTDAIDRMHAIWRRILDHDEFGPDDSFFDIGGHSLLTTELAIEIENEFRVAIPVDAIFDHQTIAELCAFVSHRNPS</sequence>
<dbReference type="SMART" id="SM00823">
    <property type="entry name" value="PKS_PP"/>
    <property type="match status" value="1"/>
</dbReference>
<evidence type="ECO:0000259" key="3">
    <source>
        <dbReference type="PROSITE" id="PS50075"/>
    </source>
</evidence>
<evidence type="ECO:0000313" key="5">
    <source>
        <dbReference type="Proteomes" id="UP000366065"/>
    </source>
</evidence>
<dbReference type="PANTHER" id="PTHR44845:SF6">
    <property type="entry name" value="BETA-ALANINE-ACTIVATING ENZYME"/>
    <property type="match status" value="1"/>
</dbReference>
<dbReference type="Gene3D" id="1.10.1200.10">
    <property type="entry name" value="ACP-like"/>
    <property type="match status" value="1"/>
</dbReference>